<dbReference type="Proteomes" id="UP000178305">
    <property type="component" value="Unassembled WGS sequence"/>
</dbReference>
<evidence type="ECO:0000313" key="2">
    <source>
        <dbReference type="Proteomes" id="UP000178305"/>
    </source>
</evidence>
<evidence type="ECO:0000313" key="1">
    <source>
        <dbReference type="EMBL" id="OGG27543.1"/>
    </source>
</evidence>
<dbReference type="InterPro" id="IPR035093">
    <property type="entry name" value="RelE/ParE_toxin_dom_sf"/>
</dbReference>
<gene>
    <name evidence="1" type="ORF">A3A64_02805</name>
</gene>
<dbReference type="AlphaFoldDB" id="A0A1F6ASU0"/>
<evidence type="ECO:0008006" key="3">
    <source>
        <dbReference type="Google" id="ProtNLM"/>
    </source>
</evidence>
<accession>A0A1F6ASU0</accession>
<name>A0A1F6ASU0_9BACT</name>
<comment type="caution">
    <text evidence="1">The sequence shown here is derived from an EMBL/GenBank/DDBJ whole genome shotgun (WGS) entry which is preliminary data.</text>
</comment>
<dbReference type="Gene3D" id="3.30.2310.20">
    <property type="entry name" value="RelE-like"/>
    <property type="match status" value="1"/>
</dbReference>
<reference evidence="1 2" key="1">
    <citation type="journal article" date="2016" name="Nat. Commun.">
        <title>Thousands of microbial genomes shed light on interconnected biogeochemical processes in an aquifer system.</title>
        <authorList>
            <person name="Anantharaman K."/>
            <person name="Brown C.T."/>
            <person name="Hug L.A."/>
            <person name="Sharon I."/>
            <person name="Castelle C.J."/>
            <person name="Probst A.J."/>
            <person name="Thomas B.C."/>
            <person name="Singh A."/>
            <person name="Wilkins M.J."/>
            <person name="Karaoz U."/>
            <person name="Brodie E.L."/>
            <person name="Williams K.H."/>
            <person name="Hubbard S.S."/>
            <person name="Banfield J.F."/>
        </authorList>
    </citation>
    <scope>NUCLEOTIDE SEQUENCE [LARGE SCALE GENOMIC DNA]</scope>
</reference>
<protein>
    <recommendedName>
        <fullName evidence="3">Addiction module toxin RelE</fullName>
    </recommendedName>
</protein>
<sequence>MERIRWFRKNPDDTRLRNHALHKKLAGKWAFSITGDIRIVYEWVGMSTVRLLAIGGHKMVYNN</sequence>
<organism evidence="1 2">
    <name type="scientific">Candidatus Gottesmanbacteria bacterium RIFCSPLOWO2_01_FULL_48_11</name>
    <dbReference type="NCBI Taxonomy" id="1798395"/>
    <lineage>
        <taxon>Bacteria</taxon>
        <taxon>Candidatus Gottesmaniibacteriota</taxon>
    </lineage>
</organism>
<dbReference type="SUPFAM" id="SSF143011">
    <property type="entry name" value="RelE-like"/>
    <property type="match status" value="1"/>
</dbReference>
<dbReference type="EMBL" id="MFJY01000043">
    <property type="protein sequence ID" value="OGG27543.1"/>
    <property type="molecule type" value="Genomic_DNA"/>
</dbReference>
<proteinExistence type="predicted"/>